<dbReference type="HOGENOM" id="CLU_956761_0_0_1"/>
<organism evidence="2 3">
    <name type="scientific">Paracoccidioides lutzii (strain ATCC MYA-826 / Pb01)</name>
    <name type="common">Paracoccidioides brasiliensis</name>
    <dbReference type="NCBI Taxonomy" id="502779"/>
    <lineage>
        <taxon>Eukaryota</taxon>
        <taxon>Fungi</taxon>
        <taxon>Dikarya</taxon>
        <taxon>Ascomycota</taxon>
        <taxon>Pezizomycotina</taxon>
        <taxon>Eurotiomycetes</taxon>
        <taxon>Eurotiomycetidae</taxon>
        <taxon>Onygenales</taxon>
        <taxon>Ajellomycetaceae</taxon>
        <taxon>Paracoccidioides</taxon>
    </lineage>
</organism>
<evidence type="ECO:0000256" key="1">
    <source>
        <dbReference type="SAM" id="MobiDB-lite"/>
    </source>
</evidence>
<feature type="region of interest" description="Disordered" evidence="1">
    <location>
        <begin position="233"/>
        <end position="254"/>
    </location>
</feature>
<evidence type="ECO:0000313" key="2">
    <source>
        <dbReference type="EMBL" id="KGQ01112.1"/>
    </source>
</evidence>
<name>A0A0A2V427_PARBA</name>
<gene>
    <name evidence="2" type="ORF">PAAG_12150</name>
</gene>
<sequence length="291" mass="31582">MHVQSIPQKTSHYYLSAPNSTTKPKGIIREIIVLQDLLDLLLYVRRGGIQLQPSSPPFPPFPPPAKSFDLGEILSGLFCVSLSGIDPVAGSQDCSAMAASNPDDAPVLNQTGESVIIIRGLFTSLSFACCAKVLLDSWLRDSPRGEITFLSRGVGGGKLFFAEAEAEEEELEQFVHKTPLWGILSPAISVFSRMKGQQHQTPFFPTNYMSATKHDNISRPRMSRVGTIGGGQASGHLSASTNHSTQVTPSPSHTCAISGATRRLQLFLMRLSYAGYKMMKSVEQGITETNI</sequence>
<keyword evidence="3" id="KW-1185">Reference proteome</keyword>
<evidence type="ECO:0000313" key="3">
    <source>
        <dbReference type="Proteomes" id="UP000002059"/>
    </source>
</evidence>
<dbReference type="GeneID" id="26970900"/>
<dbReference type="Proteomes" id="UP000002059">
    <property type="component" value="Partially assembled WGS sequence"/>
</dbReference>
<dbReference type="KEGG" id="pbl:PAAG_12150"/>
<protein>
    <submittedName>
        <fullName evidence="2">Uncharacterized protein</fullName>
    </submittedName>
</protein>
<dbReference type="RefSeq" id="XP_015702667.1">
    <property type="nucleotide sequence ID" value="XM_015847676.1"/>
</dbReference>
<reference evidence="2 3" key="1">
    <citation type="journal article" date="2011" name="PLoS Genet.">
        <title>Comparative genomic analysis of human fungal pathogens causing paracoccidioidomycosis.</title>
        <authorList>
            <person name="Desjardins C.A."/>
            <person name="Champion M.D."/>
            <person name="Holder J.W."/>
            <person name="Muszewska A."/>
            <person name="Goldberg J."/>
            <person name="Bailao A.M."/>
            <person name="Brigido M.M."/>
            <person name="Ferreira M.E."/>
            <person name="Garcia A.M."/>
            <person name="Grynberg M."/>
            <person name="Gujja S."/>
            <person name="Heiman D.I."/>
            <person name="Henn M.R."/>
            <person name="Kodira C.D."/>
            <person name="Leon-Narvaez H."/>
            <person name="Longo L.V."/>
            <person name="Ma L.J."/>
            <person name="Malavazi I."/>
            <person name="Matsuo A.L."/>
            <person name="Morais F.V."/>
            <person name="Pereira M."/>
            <person name="Rodriguez-Brito S."/>
            <person name="Sakthikumar S."/>
            <person name="Salem-Izacc S.M."/>
            <person name="Sykes S.M."/>
            <person name="Teixeira M.M."/>
            <person name="Vallejo M.C."/>
            <person name="Walter M.E."/>
            <person name="Yandava C."/>
            <person name="Young S."/>
            <person name="Zeng Q."/>
            <person name="Zucker J."/>
            <person name="Felipe M.S."/>
            <person name="Goldman G.H."/>
            <person name="Haas B.J."/>
            <person name="McEwen J.G."/>
            <person name="Nino-Vega G."/>
            <person name="Puccia R."/>
            <person name="San-Blas G."/>
            <person name="Soares C.M."/>
            <person name="Birren B.W."/>
            <person name="Cuomo C.A."/>
        </authorList>
    </citation>
    <scope>NUCLEOTIDE SEQUENCE [LARGE SCALE GENOMIC DNA]</scope>
    <source>
        <strain evidence="3">ATCC MYA-826 / Pb01</strain>
    </source>
</reference>
<feature type="compositionally biased region" description="Polar residues" evidence="1">
    <location>
        <begin position="235"/>
        <end position="254"/>
    </location>
</feature>
<proteinExistence type="predicted"/>
<dbReference type="VEuPathDB" id="FungiDB:PAAG_12150"/>
<accession>A0A0A2V427</accession>
<dbReference type="EMBL" id="KN294008">
    <property type="protein sequence ID" value="KGQ01112.1"/>
    <property type="molecule type" value="Genomic_DNA"/>
</dbReference>
<dbReference type="AlphaFoldDB" id="A0A0A2V427"/>